<organism evidence="7 8">
    <name type="scientific">Pichia inconspicua</name>
    <dbReference type="NCBI Taxonomy" id="52247"/>
    <lineage>
        <taxon>Eukaryota</taxon>
        <taxon>Fungi</taxon>
        <taxon>Dikarya</taxon>
        <taxon>Ascomycota</taxon>
        <taxon>Saccharomycotina</taxon>
        <taxon>Pichiomycetes</taxon>
        <taxon>Pichiales</taxon>
        <taxon>Pichiaceae</taxon>
        <taxon>Pichia</taxon>
    </lineage>
</organism>
<evidence type="ECO:0000256" key="3">
    <source>
        <dbReference type="ARBA" id="ARBA00022737"/>
    </source>
</evidence>
<dbReference type="SUPFAM" id="SSF52075">
    <property type="entry name" value="Outer arm dynein light chain 1"/>
    <property type="match status" value="1"/>
</dbReference>
<dbReference type="Proteomes" id="UP000307173">
    <property type="component" value="Unassembled WGS sequence"/>
</dbReference>
<name>A0A4T0WYX5_9ASCO</name>
<dbReference type="STRING" id="52247.A0A4T0WYX5"/>
<evidence type="ECO:0000256" key="2">
    <source>
        <dbReference type="ARBA" id="ARBA00022614"/>
    </source>
</evidence>
<keyword evidence="8" id="KW-1185">Reference proteome</keyword>
<dbReference type="PROSITE" id="PS51450">
    <property type="entry name" value="LRR"/>
    <property type="match status" value="2"/>
</dbReference>
<keyword evidence="4" id="KW-0539">Nucleus</keyword>
<dbReference type="InterPro" id="IPR044640">
    <property type="entry name" value="RU2A"/>
</dbReference>
<sequence length="225" mass="25661">MKLTNLVLEEAASFISPTGARTLSLRELNLTSLDAISTLQASDIHSIIDLSNNKISFIETFPRLLHLNVLLLANNHIKRISGLKNLINLEVLSISFNEILYLSDLEELTHLPNLRGLYLNGNPIIKNKDYRLWCIWRFPSLQVLDFQRVTSVERKLATEKFKDATLVQSILTIGSHRTLNDSEMGSNQTHVLSNEDRQRLEEDLMNAESLEEIQRLEEILNSGKL</sequence>
<proteinExistence type="inferred from homology"/>
<evidence type="ECO:0000256" key="1">
    <source>
        <dbReference type="ARBA" id="ARBA00004123"/>
    </source>
</evidence>
<evidence type="ECO:0000256" key="4">
    <source>
        <dbReference type="ARBA" id="ARBA00023242"/>
    </source>
</evidence>
<evidence type="ECO:0000256" key="5">
    <source>
        <dbReference type="ARBA" id="ARBA00024196"/>
    </source>
</evidence>
<dbReference type="GO" id="GO:0000398">
    <property type="term" value="P:mRNA splicing, via spliceosome"/>
    <property type="evidence" value="ECO:0007669"/>
    <property type="project" value="InterPro"/>
</dbReference>
<comment type="caution">
    <text evidence="7">The sequence shown here is derived from an EMBL/GenBank/DDBJ whole genome shotgun (WGS) entry which is preliminary data.</text>
</comment>
<dbReference type="OrthoDB" id="433501at2759"/>
<dbReference type="PANTHER" id="PTHR10552">
    <property type="entry name" value="U2 SMALL NUCLEAR RIBONUCLEOPROTEIN A"/>
    <property type="match status" value="1"/>
</dbReference>
<dbReference type="EMBL" id="SELW01000553">
    <property type="protein sequence ID" value="TID21156.1"/>
    <property type="molecule type" value="Genomic_DNA"/>
</dbReference>
<dbReference type="InterPro" id="IPR001611">
    <property type="entry name" value="Leu-rich_rpt"/>
</dbReference>
<protein>
    <recommendedName>
        <fullName evidence="6">U2 small nuclear ribonucleoprotein A'</fullName>
    </recommendedName>
</protein>
<comment type="subcellular location">
    <subcellularLocation>
        <location evidence="1">Nucleus</location>
    </subcellularLocation>
</comment>
<keyword evidence="3" id="KW-0677">Repeat</keyword>
<dbReference type="GO" id="GO:0030620">
    <property type="term" value="F:U2 snRNA binding"/>
    <property type="evidence" value="ECO:0007669"/>
    <property type="project" value="InterPro"/>
</dbReference>
<accession>A0A4T0WYX5</accession>
<evidence type="ECO:0000313" key="8">
    <source>
        <dbReference type="Proteomes" id="UP000307173"/>
    </source>
</evidence>
<dbReference type="Pfam" id="PF14580">
    <property type="entry name" value="LRR_9"/>
    <property type="match status" value="1"/>
</dbReference>
<comment type="similarity">
    <text evidence="5">Belongs to the U2 small nuclear ribonucleoprotein A family.</text>
</comment>
<dbReference type="AlphaFoldDB" id="A0A4T0WYX5"/>
<reference evidence="7 8" key="1">
    <citation type="journal article" date="2019" name="Front. Genet.">
        <title>Whole-Genome Sequencing of the Opportunistic Yeast Pathogen Candida inconspicua Uncovers Its Hybrid Origin.</title>
        <authorList>
            <person name="Mixao V."/>
            <person name="Hansen A.P."/>
            <person name="Saus E."/>
            <person name="Boekhout T."/>
            <person name="Lass-Florl C."/>
            <person name="Gabaldon T."/>
        </authorList>
    </citation>
    <scope>NUCLEOTIDE SEQUENCE [LARGE SCALE GENOMIC DNA]</scope>
    <source>
        <strain evidence="7 8">CBS 180</strain>
    </source>
</reference>
<dbReference type="GO" id="GO:0005686">
    <property type="term" value="C:U2 snRNP"/>
    <property type="evidence" value="ECO:0007669"/>
    <property type="project" value="TreeGrafter"/>
</dbReference>
<keyword evidence="2" id="KW-0433">Leucine-rich repeat</keyword>
<dbReference type="InterPro" id="IPR032675">
    <property type="entry name" value="LRR_dom_sf"/>
</dbReference>
<dbReference type="Gene3D" id="3.80.10.10">
    <property type="entry name" value="Ribonuclease Inhibitor"/>
    <property type="match status" value="1"/>
</dbReference>
<evidence type="ECO:0000313" key="7">
    <source>
        <dbReference type="EMBL" id="TID21156.1"/>
    </source>
</evidence>
<gene>
    <name evidence="7" type="ORF">CANINC_003436</name>
</gene>
<dbReference type="PANTHER" id="PTHR10552:SF6">
    <property type="entry name" value="U2 SMALL NUCLEAR RIBONUCLEOPROTEIN A"/>
    <property type="match status" value="1"/>
</dbReference>
<evidence type="ECO:0000256" key="6">
    <source>
        <dbReference type="ARBA" id="ARBA00024238"/>
    </source>
</evidence>